<dbReference type="PRINTS" id="PR00464">
    <property type="entry name" value="EP450II"/>
</dbReference>
<evidence type="ECO:0008006" key="11">
    <source>
        <dbReference type="Google" id="ProtNLM"/>
    </source>
</evidence>
<dbReference type="InterPro" id="IPR047146">
    <property type="entry name" value="Cyt_P450_E_CYP52_fungi"/>
</dbReference>
<evidence type="ECO:0000313" key="10">
    <source>
        <dbReference type="Proteomes" id="UP001590951"/>
    </source>
</evidence>
<accession>A0ABR4BPZ7</accession>
<proteinExistence type="inferred from homology"/>
<evidence type="ECO:0000256" key="3">
    <source>
        <dbReference type="ARBA" id="ARBA00022617"/>
    </source>
</evidence>
<dbReference type="InterPro" id="IPR001128">
    <property type="entry name" value="Cyt_P450"/>
</dbReference>
<organism evidence="9 10">
    <name type="scientific">Lepraria finkii</name>
    <dbReference type="NCBI Taxonomy" id="1340010"/>
    <lineage>
        <taxon>Eukaryota</taxon>
        <taxon>Fungi</taxon>
        <taxon>Dikarya</taxon>
        <taxon>Ascomycota</taxon>
        <taxon>Pezizomycotina</taxon>
        <taxon>Lecanoromycetes</taxon>
        <taxon>OSLEUM clade</taxon>
        <taxon>Lecanoromycetidae</taxon>
        <taxon>Lecanorales</taxon>
        <taxon>Lecanorineae</taxon>
        <taxon>Stereocaulaceae</taxon>
        <taxon>Lepraria</taxon>
    </lineage>
</organism>
<dbReference type="CDD" id="cd11063">
    <property type="entry name" value="CYP52"/>
    <property type="match status" value="1"/>
</dbReference>
<dbReference type="InterPro" id="IPR036396">
    <property type="entry name" value="Cyt_P450_sf"/>
</dbReference>
<dbReference type="PROSITE" id="PS00086">
    <property type="entry name" value="CYTOCHROME_P450"/>
    <property type="match status" value="1"/>
</dbReference>
<keyword evidence="10" id="KW-1185">Reference proteome</keyword>
<dbReference type="EMBL" id="JBHFEH010000001">
    <property type="protein sequence ID" value="KAL2059151.1"/>
    <property type="molecule type" value="Genomic_DNA"/>
</dbReference>
<name>A0ABR4BPZ7_9LECA</name>
<dbReference type="InterPro" id="IPR017972">
    <property type="entry name" value="Cyt_P450_CS"/>
</dbReference>
<keyword evidence="7 8" id="KW-0503">Monooxygenase</keyword>
<dbReference type="InterPro" id="IPR002402">
    <property type="entry name" value="Cyt_P450_E_grp-II"/>
</dbReference>
<comment type="caution">
    <text evidence="9">The sequence shown here is derived from an EMBL/GenBank/DDBJ whole genome shotgun (WGS) entry which is preliminary data.</text>
</comment>
<gene>
    <name evidence="9" type="ORF">ABVK25_000443</name>
</gene>
<evidence type="ECO:0000313" key="9">
    <source>
        <dbReference type="EMBL" id="KAL2059151.1"/>
    </source>
</evidence>
<dbReference type="Pfam" id="PF00067">
    <property type="entry name" value="p450"/>
    <property type="match status" value="2"/>
</dbReference>
<comment type="similarity">
    <text evidence="2 8">Belongs to the cytochrome P450 family.</text>
</comment>
<dbReference type="Gene3D" id="1.10.630.10">
    <property type="entry name" value="Cytochrome P450"/>
    <property type="match status" value="1"/>
</dbReference>
<evidence type="ECO:0000256" key="5">
    <source>
        <dbReference type="ARBA" id="ARBA00023002"/>
    </source>
</evidence>
<sequence length="512" mass="58458">MFLDHCPLSFIQTLLSAACLYAAYYVYWYSTTGATQRRLAALHACKTPHKWRTTPLLFGLDLFYDSYKALKAHRALENFATRFWASGVNTVEISLLGKTFVSTIEPENIKSVLATDFKSWGLGEEREKVMVPFLGEGIFTSDGAAWQHSREMLRPNFVRSQVGDCEMFERHVQLLIRAIPGDGEMADLQPLFQSLSLDVATEFLFGQSTNTLSPSGGTAETKEFARAFDHVMNAWGGQDQGWEMFVGVLVGLFLPNWRLKGEYRIVHDYVDRLVERAVVNRGRYEYEGENSDKGFAFPGRELLNILLAGRDTTAALLSNVWFELSKRQAVWDKLQREVSSLNGEFPTFEQLKEMKFLRAILNESLRLYPIVPENSRMAVVDTVLPLGGGEDGKSPIFVKNGKMVHWSLYVMHRRKDIYGEDAEEFRPERWLDGEEGKGLRVGWEYLPFNGGPRICIGQQFALTEASYITVRLMQEFCAIESKDPEPWHPRAPDYHSFYTIYDGFLISYLSPQ</sequence>
<evidence type="ECO:0000256" key="7">
    <source>
        <dbReference type="ARBA" id="ARBA00023033"/>
    </source>
</evidence>
<evidence type="ECO:0000256" key="8">
    <source>
        <dbReference type="RuleBase" id="RU000461"/>
    </source>
</evidence>
<protein>
    <recommendedName>
        <fullName evidence="11">Cytochrome P450</fullName>
    </recommendedName>
</protein>
<evidence type="ECO:0000256" key="4">
    <source>
        <dbReference type="ARBA" id="ARBA00022723"/>
    </source>
</evidence>
<dbReference type="SUPFAM" id="SSF48264">
    <property type="entry name" value="Cytochrome P450"/>
    <property type="match status" value="1"/>
</dbReference>
<keyword evidence="5 8" id="KW-0560">Oxidoreductase</keyword>
<reference evidence="9 10" key="1">
    <citation type="submission" date="2024-09" db="EMBL/GenBank/DDBJ databases">
        <title>Rethinking Asexuality: The Enigmatic Case of Functional Sexual Genes in Lepraria (Stereocaulaceae).</title>
        <authorList>
            <person name="Doellman M."/>
            <person name="Sun Y."/>
            <person name="Barcenas-Pena A."/>
            <person name="Lumbsch H.T."/>
            <person name="Grewe F."/>
        </authorList>
    </citation>
    <scope>NUCLEOTIDE SEQUENCE [LARGE SCALE GENOMIC DNA]</scope>
    <source>
        <strain evidence="9 10">Grewe 0041</strain>
    </source>
</reference>
<dbReference type="PRINTS" id="PR00385">
    <property type="entry name" value="P450"/>
</dbReference>
<dbReference type="Proteomes" id="UP001590951">
    <property type="component" value="Unassembled WGS sequence"/>
</dbReference>
<keyword evidence="4 8" id="KW-0479">Metal-binding</keyword>
<keyword evidence="3 8" id="KW-0349">Heme</keyword>
<dbReference type="PANTHER" id="PTHR24287:SF17">
    <property type="entry name" value="P450, PUTATIVE (EUROFUNG)-RELATED"/>
    <property type="match status" value="1"/>
</dbReference>
<dbReference type="InterPro" id="IPR002974">
    <property type="entry name" value="Cyt_P450_E_CYP52_ascomycetes"/>
</dbReference>
<comment type="cofactor">
    <cofactor evidence="1">
        <name>heme</name>
        <dbReference type="ChEBI" id="CHEBI:30413"/>
    </cofactor>
</comment>
<evidence type="ECO:0000256" key="1">
    <source>
        <dbReference type="ARBA" id="ARBA00001971"/>
    </source>
</evidence>
<dbReference type="PANTHER" id="PTHR24287">
    <property type="entry name" value="P450, PUTATIVE (EUROFUNG)-RELATED"/>
    <property type="match status" value="1"/>
</dbReference>
<dbReference type="PRINTS" id="PR01239">
    <property type="entry name" value="EP450IICYP52"/>
</dbReference>
<evidence type="ECO:0000256" key="6">
    <source>
        <dbReference type="ARBA" id="ARBA00023004"/>
    </source>
</evidence>
<keyword evidence="6 8" id="KW-0408">Iron</keyword>
<evidence type="ECO:0000256" key="2">
    <source>
        <dbReference type="ARBA" id="ARBA00010617"/>
    </source>
</evidence>